<reference evidence="9" key="2">
    <citation type="submission" date="2021-08" db="EMBL/GenBank/DDBJ databases">
        <authorList>
            <person name="Eriksson T."/>
        </authorList>
    </citation>
    <scope>NUCLEOTIDE SEQUENCE</scope>
    <source>
        <strain evidence="9">Stoneville</strain>
        <tissue evidence="9">Whole head</tissue>
    </source>
</reference>
<feature type="region of interest" description="Disordered" evidence="6">
    <location>
        <begin position="644"/>
        <end position="667"/>
    </location>
</feature>
<keyword evidence="10" id="KW-1185">Reference proteome</keyword>
<feature type="compositionally biased region" description="Basic and acidic residues" evidence="6">
    <location>
        <begin position="190"/>
        <end position="221"/>
    </location>
</feature>
<dbReference type="SUPFAM" id="SSF47676">
    <property type="entry name" value="Conserved domain common to transcription factors TFIIS, elongin A, CRSP70"/>
    <property type="match status" value="1"/>
</dbReference>
<dbReference type="InterPro" id="IPR051870">
    <property type="entry name" value="Elongin-A_domain"/>
</dbReference>
<proteinExistence type="predicted"/>
<keyword evidence="3 5" id="KW-0539">Nucleus</keyword>
<evidence type="ECO:0000256" key="2">
    <source>
        <dbReference type="ARBA" id="ARBA00022884"/>
    </source>
</evidence>
<reference evidence="9" key="1">
    <citation type="journal article" date="2020" name="J Insects Food Feed">
        <title>The yellow mealworm (Tenebrio molitor) genome: a resource for the emerging insects as food and feed industry.</title>
        <authorList>
            <person name="Eriksson T."/>
            <person name="Andere A."/>
            <person name="Kelstrup H."/>
            <person name="Emery V."/>
            <person name="Picard C."/>
        </authorList>
    </citation>
    <scope>NUCLEOTIDE SEQUENCE</scope>
    <source>
        <strain evidence="9">Stoneville</strain>
        <tissue evidence="9">Whole head</tissue>
    </source>
</reference>
<evidence type="ECO:0000256" key="6">
    <source>
        <dbReference type="SAM" id="MobiDB-lite"/>
    </source>
</evidence>
<feature type="compositionally biased region" description="Basic and acidic residues" evidence="6">
    <location>
        <begin position="155"/>
        <end position="166"/>
    </location>
</feature>
<feature type="region of interest" description="Disordered" evidence="6">
    <location>
        <begin position="597"/>
        <end position="620"/>
    </location>
</feature>
<dbReference type="GO" id="GO:0003723">
    <property type="term" value="F:RNA binding"/>
    <property type="evidence" value="ECO:0007669"/>
    <property type="project" value="UniProtKB-UniRule"/>
</dbReference>
<feature type="compositionally biased region" description="Pro residues" evidence="6">
    <location>
        <begin position="985"/>
        <end position="994"/>
    </location>
</feature>
<dbReference type="CDD" id="cd00183">
    <property type="entry name" value="TFIIS_I"/>
    <property type="match status" value="1"/>
</dbReference>
<protein>
    <submittedName>
        <fullName evidence="9">Uncharacterized protein</fullName>
    </submittedName>
</protein>
<accession>A0A8J6HEH3</accession>
<feature type="compositionally biased region" description="Basic residues" evidence="6">
    <location>
        <begin position="167"/>
        <end position="180"/>
    </location>
</feature>
<keyword evidence="2 4" id="KW-0694">RNA-binding</keyword>
<dbReference type="SUPFAM" id="SSF54928">
    <property type="entry name" value="RNA-binding domain, RBD"/>
    <property type="match status" value="2"/>
</dbReference>
<dbReference type="InterPro" id="IPR000504">
    <property type="entry name" value="RRM_dom"/>
</dbReference>
<feature type="compositionally biased region" description="Acidic residues" evidence="6">
    <location>
        <begin position="86"/>
        <end position="104"/>
    </location>
</feature>
<evidence type="ECO:0000256" key="4">
    <source>
        <dbReference type="PROSITE-ProRule" id="PRU00176"/>
    </source>
</evidence>
<dbReference type="Proteomes" id="UP000719412">
    <property type="component" value="Unassembled WGS sequence"/>
</dbReference>
<dbReference type="GO" id="GO:0006368">
    <property type="term" value="P:transcription elongation by RNA polymerase II"/>
    <property type="evidence" value="ECO:0007669"/>
    <property type="project" value="InterPro"/>
</dbReference>
<feature type="domain" description="RRM" evidence="7">
    <location>
        <begin position="765"/>
        <end position="901"/>
    </location>
</feature>
<feature type="region of interest" description="Disordered" evidence="6">
    <location>
        <begin position="947"/>
        <end position="1071"/>
    </location>
</feature>
<evidence type="ECO:0000256" key="1">
    <source>
        <dbReference type="ARBA" id="ARBA00004123"/>
    </source>
</evidence>
<dbReference type="PANTHER" id="PTHR15141">
    <property type="entry name" value="TRANSCRIPTION ELONGATION FACTOR B POLYPEPTIDE 3"/>
    <property type="match status" value="1"/>
</dbReference>
<feature type="compositionally biased region" description="Low complexity" evidence="6">
    <location>
        <begin position="1098"/>
        <end position="1113"/>
    </location>
</feature>
<dbReference type="Pfam" id="PF00076">
    <property type="entry name" value="RRM_1"/>
    <property type="match status" value="2"/>
</dbReference>
<dbReference type="InterPro" id="IPR010684">
    <property type="entry name" value="RNA_pol_II_trans_fac_SIII_A"/>
</dbReference>
<dbReference type="Pfam" id="PF08711">
    <property type="entry name" value="Med26"/>
    <property type="match status" value="1"/>
</dbReference>
<feature type="domain" description="RRM" evidence="7">
    <location>
        <begin position="681"/>
        <end position="756"/>
    </location>
</feature>
<dbReference type="PROSITE" id="PS50102">
    <property type="entry name" value="RRM"/>
    <property type="match status" value="2"/>
</dbReference>
<dbReference type="InterPro" id="IPR035979">
    <property type="entry name" value="RBD_domain_sf"/>
</dbReference>
<dbReference type="EMBL" id="JABDTM020025603">
    <property type="protein sequence ID" value="KAH0813076.1"/>
    <property type="molecule type" value="Genomic_DNA"/>
</dbReference>
<feature type="compositionally biased region" description="Basic residues" evidence="6">
    <location>
        <begin position="222"/>
        <end position="239"/>
    </location>
</feature>
<feature type="compositionally biased region" description="Low complexity" evidence="6">
    <location>
        <begin position="1061"/>
        <end position="1071"/>
    </location>
</feature>
<feature type="compositionally biased region" description="Low complexity" evidence="6">
    <location>
        <begin position="995"/>
        <end position="1018"/>
    </location>
</feature>
<dbReference type="SMART" id="SM00509">
    <property type="entry name" value="TFS2N"/>
    <property type="match status" value="1"/>
</dbReference>
<dbReference type="InterPro" id="IPR017923">
    <property type="entry name" value="TFIIS_N"/>
</dbReference>
<feature type="region of interest" description="Disordered" evidence="6">
    <location>
        <begin position="897"/>
        <end position="925"/>
    </location>
</feature>
<evidence type="ECO:0000313" key="10">
    <source>
        <dbReference type="Proteomes" id="UP000719412"/>
    </source>
</evidence>
<dbReference type="InterPro" id="IPR003617">
    <property type="entry name" value="TFIIS/CRSP70_N_sub"/>
</dbReference>
<feature type="compositionally biased region" description="Polar residues" evidence="6">
    <location>
        <begin position="1130"/>
        <end position="1139"/>
    </location>
</feature>
<dbReference type="CDD" id="cd12325">
    <property type="entry name" value="RRM1_hnRNPA_hnRNPD_like"/>
    <property type="match status" value="1"/>
</dbReference>
<evidence type="ECO:0000259" key="7">
    <source>
        <dbReference type="PROSITE" id="PS50102"/>
    </source>
</evidence>
<dbReference type="InterPro" id="IPR035441">
    <property type="entry name" value="TFIIS/LEDGF_dom_sf"/>
</dbReference>
<dbReference type="Gene3D" id="6.10.250.3180">
    <property type="match status" value="1"/>
</dbReference>
<dbReference type="PROSITE" id="PS51319">
    <property type="entry name" value="TFIIS_N"/>
    <property type="match status" value="1"/>
</dbReference>
<evidence type="ECO:0000259" key="8">
    <source>
        <dbReference type="PROSITE" id="PS51319"/>
    </source>
</evidence>
<dbReference type="Gene3D" id="3.30.70.330">
    <property type="match status" value="2"/>
</dbReference>
<dbReference type="Gene3D" id="1.20.930.10">
    <property type="entry name" value="Conserved domain common to transcription factors TFIIS, elongin A, CRSP70"/>
    <property type="match status" value="1"/>
</dbReference>
<evidence type="ECO:0000256" key="5">
    <source>
        <dbReference type="PROSITE-ProRule" id="PRU00649"/>
    </source>
</evidence>
<feature type="compositionally biased region" description="Basic and acidic residues" evidence="6">
    <location>
        <begin position="240"/>
        <end position="306"/>
    </location>
</feature>
<feature type="region of interest" description="Disordered" evidence="6">
    <location>
        <begin position="1095"/>
        <end position="1139"/>
    </location>
</feature>
<feature type="domain" description="TFIIS N-terminal" evidence="8">
    <location>
        <begin position="10"/>
        <end position="85"/>
    </location>
</feature>
<feature type="compositionally biased region" description="Polar residues" evidence="6">
    <location>
        <begin position="1019"/>
        <end position="1035"/>
    </location>
</feature>
<comment type="caution">
    <text evidence="9">The sequence shown here is derived from an EMBL/GenBank/DDBJ whole genome shotgun (WGS) entry which is preliminary data.</text>
</comment>
<feature type="compositionally biased region" description="Basic and acidic residues" evidence="6">
    <location>
        <begin position="351"/>
        <end position="363"/>
    </location>
</feature>
<sequence>MVESQESLLKAVRHYQQSLDKYTEHRNDSKLLYYLNKLYHLPVKVFHLEETGVGRTVNNLRKLGGEVGHSAKDLVSKWKDMVVGEQEQEQENEEDDEDEDEEDGYQSGDDPSNDSDDKDSRDERMKVNTSSSHRKSDRRSDDKERGKHRSSSKSESSHRSDSSRSGKRDKHNGHEKGHKRRTDDSTSEDEVPKKRPKKSESDDRAKSSRKLDSDSEEESRPKEKKHKSDKHKTEHKAKKMRDSSSDAEEALKSNKTKEKSRESKDKHRSSKKDDSKKHEHERKTKEKDKRNKEERKVREKSEDKKPKSSKTKLSTEVLPNNGIDSGSGASFAEALGMCEPSSSKNSAKKKPSVEKKEKPAKLEDSVPKLLKEVSLEPPTDLNLSSLLPAITPNYRPLGNLLNSDSQPKKSLSEYEALSNIMTSKNQRTKVYSGNKMGTSKVPTLFELCSRVLQDNIDALEYTGGVPYSVLKPILEKSNPNQLYMMEHHNPYLIEDTDELWKVHCQKEFRNKKREELETWREMYLRCLDEREAKLKALTANIKQSQDKSIPVRMTKLAYVDAVAKPPRNIARKQAKNGTAFDKMPSAKLSSLATAGDAGKVAVPNPGSRAAERSTSHAVKPKKAPLMLKSISSFKNRMPEMVDEDEKGYGVSTVNRGRTRRPRPFTDPAVKQRDSALRALWGLSWETTQDNLQRFFSRYGEVIDCVVMKNAESGRSRGFGFVTFSDPANVNSVLQNGPHTLDGRTIDPKPCNPRTLQKPKKGGGYPKVFLGGLPSNVTETDLRTFFTRFGKVMEVVIMYDQEKKKSRGRNTIRFVRIKPTNSLPANIKLIFNTLENEFETNNPSPFLRLIISPGTVSRRVTKDLVAGFGFLSFEDEEAVDRCVAEHFVNLNGKQVEIKKAEPRDGSGGNKMGGADPSSAWGPPQAPMGMMQGPNGQMGGPPMNLGAPMGPNMMQSYQGWGTSPQQQSYAGYGTPSGPGSYQGWGAPPAPQGPPPQWGNNYGGPPQQQGYGSYGPSAGSGTSWNSWNMAQNSGSTGPSGYITGDMYSRGQSGPGGPATPSAPPNMSSSGGSSKPGSDYNYGYGSYASAADAGGYGAPPRSYGSDGSSQVSGYSSQPPNAGAKHFNDFKDAPSATTASKPQNNNNVRLYFNAAVKATIYADRLPSTDAVGGDEGEAAVALKHYNNLSNNMGMCCNSWKRVGLINMKRAAGLTITQDVRERGSGTCGVMVQHDTRIGGDIVAGAANGSGIDAVLDAIVGRTRGRIATGRRAVLGALHRAYPNPELVLGEVRREVFVDD</sequence>
<feature type="region of interest" description="Disordered" evidence="6">
    <location>
        <begin position="84"/>
        <end position="363"/>
    </location>
</feature>
<gene>
    <name evidence="9" type="ORF">GEV33_009715</name>
</gene>
<comment type="subcellular location">
    <subcellularLocation>
        <location evidence="1 5">Nucleus</location>
    </subcellularLocation>
</comment>
<name>A0A8J6HEH3_TENMO</name>
<dbReference type="GO" id="GO:0070449">
    <property type="term" value="C:elongin complex"/>
    <property type="evidence" value="ECO:0007669"/>
    <property type="project" value="InterPro"/>
</dbReference>
<feature type="compositionally biased region" description="Polar residues" evidence="6">
    <location>
        <begin position="951"/>
        <end position="967"/>
    </location>
</feature>
<evidence type="ECO:0000256" key="3">
    <source>
        <dbReference type="ARBA" id="ARBA00023242"/>
    </source>
</evidence>
<dbReference type="Pfam" id="PF06881">
    <property type="entry name" value="Elongin_A"/>
    <property type="match status" value="1"/>
</dbReference>
<organism evidence="9 10">
    <name type="scientific">Tenebrio molitor</name>
    <name type="common">Yellow mealworm beetle</name>
    <dbReference type="NCBI Taxonomy" id="7067"/>
    <lineage>
        <taxon>Eukaryota</taxon>
        <taxon>Metazoa</taxon>
        <taxon>Ecdysozoa</taxon>
        <taxon>Arthropoda</taxon>
        <taxon>Hexapoda</taxon>
        <taxon>Insecta</taxon>
        <taxon>Pterygota</taxon>
        <taxon>Neoptera</taxon>
        <taxon>Endopterygota</taxon>
        <taxon>Coleoptera</taxon>
        <taxon>Polyphaga</taxon>
        <taxon>Cucujiformia</taxon>
        <taxon>Tenebrionidae</taxon>
        <taxon>Tenebrio</taxon>
    </lineage>
</organism>
<dbReference type="InterPro" id="IPR012677">
    <property type="entry name" value="Nucleotide-bd_a/b_plait_sf"/>
</dbReference>
<dbReference type="PANTHER" id="PTHR15141:SF76">
    <property type="entry name" value="TRANSCRIPTION ELONGATION FACTOR B POLYPEPTIDE 3"/>
    <property type="match status" value="1"/>
</dbReference>
<dbReference type="SMART" id="SM00360">
    <property type="entry name" value="RRM"/>
    <property type="match status" value="2"/>
</dbReference>
<evidence type="ECO:0000313" key="9">
    <source>
        <dbReference type="EMBL" id="KAH0813076.1"/>
    </source>
</evidence>